<proteinExistence type="predicted"/>
<evidence type="ECO:0000313" key="2">
    <source>
        <dbReference type="EMBL" id="AKQ47464.1"/>
    </source>
</evidence>
<dbReference type="Proteomes" id="UP000036458">
    <property type="component" value="Chromosome"/>
</dbReference>
<dbReference type="OrthoDB" id="9763076at2"/>
<dbReference type="AlphaFoldDB" id="A0A0H4VUF8"/>
<dbReference type="RefSeq" id="WP_156180337.1">
    <property type="nucleotide sequence ID" value="NZ_CP010777.1"/>
</dbReference>
<dbReference type="InterPro" id="IPR013783">
    <property type="entry name" value="Ig-like_fold"/>
</dbReference>
<organism evidence="2 3">
    <name type="scientific">Rufibacter radiotolerans</name>
    <dbReference type="NCBI Taxonomy" id="1379910"/>
    <lineage>
        <taxon>Bacteria</taxon>
        <taxon>Pseudomonadati</taxon>
        <taxon>Bacteroidota</taxon>
        <taxon>Cytophagia</taxon>
        <taxon>Cytophagales</taxon>
        <taxon>Hymenobacteraceae</taxon>
        <taxon>Rufibacter</taxon>
    </lineage>
</organism>
<dbReference type="STRING" id="1379910.TH63_03290"/>
<keyword evidence="1" id="KW-0812">Transmembrane</keyword>
<keyword evidence="3" id="KW-1185">Reference proteome</keyword>
<sequence length="695" mass="77529">MQSLQIHTVHSPWFALLCLAAGIGVAWLMYRRGGPWPTGLRWLLASLRALLVALVLFLLLEPYTRRIRQEEIKPKVVLALDNSQSVGLFTPKPQITATLQALDQMAERLTAKGLEVKRTSFQAGDSSLQTFSNIPFTAQTSNLHALLEKGITPYRDQNLAAVVLLSDGIHNQGPTPTFQLYDAPVYPVALGDTIPKPDIVLEEVQYNKINYSGTSFPLVATIRQAGFTGSSVQVLLQENGKTIQRRTLSLPRKATVEVPFQVSAAQPGKKHYEVVVQPLPKEFTAVNNRRHVYLDVIKGKLKVLLAAAAPHPDIKALRSALRTNPLLDVEIVLGPFQSPAFKTPYDAAILHQIPNTGNVGTDWLRRLRSAKVPTFYILGAQTDFSAFNQLQAGVQLNNPSPQFDEVQPVLNNAFQRFSTEPLALGRIKAWPPTAVTFGDWRVAPGTEVILRQQVGAVSSSKPLLLYKSSMPVPSAVLLTDGSWQWRLTEASDHGSAQIYDALMTHLVQLLANRRNEKRLHVFPVKDAFEVSEAVALQADVFNAVQEEIFGQQIAVTLTHEGSKQTQHRFRHEQGGEGLRLGNLPVGLYRYTATANVEGQTFKDTGEFLVQEQNLESLIALADHSLLQQLAERSETRLFYPNQLTQLEKALLEANFKTILRSHQEEKDLLEQYWYYFLLLGLACAEWALRRFYGSL</sequence>
<protein>
    <recommendedName>
        <fullName evidence="4">VWA domain-containing protein</fullName>
    </recommendedName>
</protein>
<keyword evidence="1" id="KW-0472">Membrane</keyword>
<evidence type="ECO:0000256" key="1">
    <source>
        <dbReference type="SAM" id="Phobius"/>
    </source>
</evidence>
<dbReference type="PATRIC" id="fig|1379910.4.peg.708"/>
<dbReference type="Gene3D" id="2.60.40.10">
    <property type="entry name" value="Immunoglobulins"/>
    <property type="match status" value="1"/>
</dbReference>
<feature type="transmembrane region" description="Helical" evidence="1">
    <location>
        <begin position="42"/>
        <end position="60"/>
    </location>
</feature>
<accession>A0A0H4VUF8</accession>
<dbReference type="PANTHER" id="PTHR37947">
    <property type="entry name" value="BLL2462 PROTEIN"/>
    <property type="match status" value="1"/>
</dbReference>
<gene>
    <name evidence="2" type="ORF">TH63_03290</name>
</gene>
<evidence type="ECO:0000313" key="3">
    <source>
        <dbReference type="Proteomes" id="UP000036458"/>
    </source>
</evidence>
<feature type="transmembrane region" description="Helical" evidence="1">
    <location>
        <begin position="12"/>
        <end position="30"/>
    </location>
</feature>
<reference evidence="2 3" key="1">
    <citation type="submission" date="2015-01" db="EMBL/GenBank/DDBJ databases">
        <title>Rufibacter sp./DG31D/ whole genome sequencing.</title>
        <authorList>
            <person name="Kim M.K."/>
            <person name="Srinivasan S."/>
            <person name="Lee J.-J."/>
        </authorList>
    </citation>
    <scope>NUCLEOTIDE SEQUENCE [LARGE SCALE GENOMIC DNA]</scope>
    <source>
        <strain evidence="2 3">DG31D</strain>
    </source>
</reference>
<dbReference type="EMBL" id="CP010777">
    <property type="protein sequence ID" value="AKQ47464.1"/>
    <property type="molecule type" value="Genomic_DNA"/>
</dbReference>
<dbReference type="PANTHER" id="PTHR37947:SF1">
    <property type="entry name" value="BLL2462 PROTEIN"/>
    <property type="match status" value="1"/>
</dbReference>
<keyword evidence="1" id="KW-1133">Transmembrane helix</keyword>
<name>A0A0H4VUF8_9BACT</name>
<dbReference type="InterPro" id="IPR036465">
    <property type="entry name" value="vWFA_dom_sf"/>
</dbReference>
<evidence type="ECO:0008006" key="4">
    <source>
        <dbReference type="Google" id="ProtNLM"/>
    </source>
</evidence>
<dbReference type="KEGG" id="ruf:TH63_03290"/>
<dbReference type="SUPFAM" id="SSF53300">
    <property type="entry name" value="vWA-like"/>
    <property type="match status" value="1"/>
</dbReference>